<gene>
    <name evidence="1" type="ORF">BU25DRAFT_196323</name>
</gene>
<dbReference type="EMBL" id="MU006704">
    <property type="protein sequence ID" value="KAF2631759.1"/>
    <property type="molecule type" value="Genomic_DNA"/>
</dbReference>
<proteinExistence type="predicted"/>
<name>A0ACB6SCH9_9PLEO</name>
<reference evidence="1" key="1">
    <citation type="journal article" date="2020" name="Stud. Mycol.">
        <title>101 Dothideomycetes genomes: a test case for predicting lifestyles and emergence of pathogens.</title>
        <authorList>
            <person name="Haridas S."/>
            <person name="Albert R."/>
            <person name="Binder M."/>
            <person name="Bloem J."/>
            <person name="Labutti K."/>
            <person name="Salamov A."/>
            <person name="Andreopoulos B."/>
            <person name="Baker S."/>
            <person name="Barry K."/>
            <person name="Bills G."/>
            <person name="Bluhm B."/>
            <person name="Cannon C."/>
            <person name="Castanera R."/>
            <person name="Culley D."/>
            <person name="Daum C."/>
            <person name="Ezra D."/>
            <person name="Gonzalez J."/>
            <person name="Henrissat B."/>
            <person name="Kuo A."/>
            <person name="Liang C."/>
            <person name="Lipzen A."/>
            <person name="Lutzoni F."/>
            <person name="Magnuson J."/>
            <person name="Mondo S."/>
            <person name="Nolan M."/>
            <person name="Ohm R."/>
            <person name="Pangilinan J."/>
            <person name="Park H.-J."/>
            <person name="Ramirez L."/>
            <person name="Alfaro M."/>
            <person name="Sun H."/>
            <person name="Tritt A."/>
            <person name="Yoshinaga Y."/>
            <person name="Zwiers L.-H."/>
            <person name="Turgeon B."/>
            <person name="Goodwin S."/>
            <person name="Spatafora J."/>
            <person name="Crous P."/>
            <person name="Grigoriev I."/>
        </authorList>
    </citation>
    <scope>NUCLEOTIDE SEQUENCE</scope>
    <source>
        <strain evidence="1">CBS 525.71</strain>
    </source>
</reference>
<evidence type="ECO:0000313" key="1">
    <source>
        <dbReference type="EMBL" id="KAF2631759.1"/>
    </source>
</evidence>
<evidence type="ECO:0000313" key="2">
    <source>
        <dbReference type="Proteomes" id="UP000799754"/>
    </source>
</evidence>
<accession>A0ACB6SCH9</accession>
<dbReference type="Proteomes" id="UP000799754">
    <property type="component" value="Unassembled WGS sequence"/>
</dbReference>
<keyword evidence="2" id="KW-1185">Reference proteome</keyword>
<comment type="caution">
    <text evidence="1">The sequence shown here is derived from an EMBL/GenBank/DDBJ whole genome shotgun (WGS) entry which is preliminary data.</text>
</comment>
<sequence length="550" mass="62836">MPASNQTNGTSKNDELQQYDVIVVGAGFSGISTLHRLRKEGLKAHIFESASGFGGVWHWNRYPGARVDSETPFYQLNIPEVYKTWSFSRRFPDHIELRDYFTHIDRTLNLRKDVSFNSKVNNCTWDKEASQWTVTTENGAKAKAQFLIMATGLLHKPHLPSWEAQQTFKGPIYHSCDWPRNSNLTGKKVAVIGAGATAVQIVQELGKQASQLVNFVRRPSYCLPMGQRTWTEEEQRAWKAFYPSLFKTGRESFAGFPIERPYGKTRVQDVSPDEREKHYETIWASGAFHFTMLNYSNVAFDKGANRIVYEFWKKKVRERLTDPKKQALMCPEEPPYFFGTKRTPLEHDYYDVLNQSNVEVVDLNTHPIAAFTERGLRLEGEEGEREFDAVVCATGFDSFTGSLCNMGLTNKDGVDIRDVWKEGVRTYMGIVMNGFPNAFMVYSPQAPTAFSNGPTIIECQSDLIVETIASLRREGKASIEATKEAEDEWKKNMNTMVEHTLFPYTNSWWNTSNIPGKKAENQSYILGIHMYEKECRERLGRWQGFEVAAA</sequence>
<protein>
    <submittedName>
        <fullName evidence="1">FAD/NAD(P)-binding domain-containing protein</fullName>
    </submittedName>
</protein>
<organism evidence="1 2">
    <name type="scientific">Macroventuria anomochaeta</name>
    <dbReference type="NCBI Taxonomy" id="301207"/>
    <lineage>
        <taxon>Eukaryota</taxon>
        <taxon>Fungi</taxon>
        <taxon>Dikarya</taxon>
        <taxon>Ascomycota</taxon>
        <taxon>Pezizomycotina</taxon>
        <taxon>Dothideomycetes</taxon>
        <taxon>Pleosporomycetidae</taxon>
        <taxon>Pleosporales</taxon>
        <taxon>Pleosporineae</taxon>
        <taxon>Didymellaceae</taxon>
        <taxon>Macroventuria</taxon>
    </lineage>
</organism>